<accession>A0A9Q1CKZ9</accession>
<feature type="transmembrane region" description="Helical" evidence="6">
    <location>
        <begin position="248"/>
        <end position="276"/>
    </location>
</feature>
<feature type="transmembrane region" description="Helical" evidence="6">
    <location>
        <begin position="57"/>
        <end position="78"/>
    </location>
</feature>
<evidence type="ECO:0000256" key="3">
    <source>
        <dbReference type="ARBA" id="ARBA00022692"/>
    </source>
</evidence>
<evidence type="ECO:0000256" key="1">
    <source>
        <dbReference type="ARBA" id="ARBA00004141"/>
    </source>
</evidence>
<comment type="subcellular location">
    <subcellularLocation>
        <location evidence="1">Membrane</location>
        <topology evidence="1">Multi-pass membrane protein</topology>
    </subcellularLocation>
</comment>
<keyword evidence="3 6" id="KW-0812">Transmembrane</keyword>
<protein>
    <submittedName>
        <fullName evidence="7">Solute carrier family 23 member 1</fullName>
    </submittedName>
</protein>
<dbReference type="AlphaFoldDB" id="A0A9Q1CKZ9"/>
<evidence type="ECO:0000313" key="7">
    <source>
        <dbReference type="EMBL" id="KAJ8047246.1"/>
    </source>
</evidence>
<dbReference type="GO" id="GO:0016020">
    <property type="term" value="C:membrane"/>
    <property type="evidence" value="ECO:0007669"/>
    <property type="project" value="UniProtKB-SubCell"/>
</dbReference>
<comment type="similarity">
    <text evidence="2">Belongs to the nucleobase:cation symporter-2 (NCS2) (TC 2.A.40) family.</text>
</comment>
<evidence type="ECO:0000256" key="4">
    <source>
        <dbReference type="ARBA" id="ARBA00022989"/>
    </source>
</evidence>
<dbReference type="InterPro" id="IPR006043">
    <property type="entry name" value="NCS2"/>
</dbReference>
<gene>
    <name evidence="7" type="ORF">HOLleu_06201</name>
</gene>
<dbReference type="OrthoDB" id="1641903at2759"/>
<dbReference type="Proteomes" id="UP001152320">
    <property type="component" value="Chromosome 2"/>
</dbReference>
<dbReference type="EMBL" id="JAIZAY010000002">
    <property type="protein sequence ID" value="KAJ8047246.1"/>
    <property type="molecule type" value="Genomic_DNA"/>
</dbReference>
<organism evidence="7 8">
    <name type="scientific">Holothuria leucospilota</name>
    <name type="common">Black long sea cucumber</name>
    <name type="synonym">Mertensiothuria leucospilota</name>
    <dbReference type="NCBI Taxonomy" id="206669"/>
    <lineage>
        <taxon>Eukaryota</taxon>
        <taxon>Metazoa</taxon>
        <taxon>Echinodermata</taxon>
        <taxon>Eleutherozoa</taxon>
        <taxon>Echinozoa</taxon>
        <taxon>Holothuroidea</taxon>
        <taxon>Aspidochirotacea</taxon>
        <taxon>Aspidochirotida</taxon>
        <taxon>Holothuriidae</taxon>
        <taxon>Holothuria</taxon>
    </lineage>
</organism>
<reference evidence="7" key="1">
    <citation type="submission" date="2021-10" db="EMBL/GenBank/DDBJ databases">
        <title>Tropical sea cucumber genome reveals ecological adaptation and Cuvierian tubules defense mechanism.</title>
        <authorList>
            <person name="Chen T."/>
        </authorList>
    </citation>
    <scope>NUCLEOTIDE SEQUENCE</scope>
    <source>
        <strain evidence="7">Nanhai2018</strain>
        <tissue evidence="7">Muscle</tissue>
    </source>
</reference>
<feature type="transmembrane region" description="Helical" evidence="6">
    <location>
        <begin position="216"/>
        <end position="236"/>
    </location>
</feature>
<evidence type="ECO:0000256" key="2">
    <source>
        <dbReference type="ARBA" id="ARBA00008821"/>
    </source>
</evidence>
<keyword evidence="4 6" id="KW-1133">Transmembrane helix</keyword>
<keyword evidence="8" id="KW-1185">Reference proteome</keyword>
<proteinExistence type="inferred from homology"/>
<feature type="transmembrane region" description="Helical" evidence="6">
    <location>
        <begin position="90"/>
        <end position="108"/>
    </location>
</feature>
<dbReference type="Pfam" id="PF00860">
    <property type="entry name" value="Xan_ur_permease"/>
    <property type="match status" value="1"/>
</dbReference>
<evidence type="ECO:0000256" key="5">
    <source>
        <dbReference type="ARBA" id="ARBA00023136"/>
    </source>
</evidence>
<keyword evidence="5 6" id="KW-0472">Membrane</keyword>
<feature type="transmembrane region" description="Helical" evidence="6">
    <location>
        <begin position="175"/>
        <end position="204"/>
    </location>
</feature>
<dbReference type="GO" id="GO:0022857">
    <property type="term" value="F:transmembrane transporter activity"/>
    <property type="evidence" value="ECO:0007669"/>
    <property type="project" value="InterPro"/>
</dbReference>
<evidence type="ECO:0000256" key="6">
    <source>
        <dbReference type="SAM" id="Phobius"/>
    </source>
</evidence>
<comment type="caution">
    <text evidence="7">The sequence shown here is derived from an EMBL/GenBank/DDBJ whole genome shotgun (WGS) entry which is preliminary data.</text>
</comment>
<evidence type="ECO:0000313" key="8">
    <source>
        <dbReference type="Proteomes" id="UP001152320"/>
    </source>
</evidence>
<sequence length="310" mass="33859">MKKDPPSEENTEMNVLSSGAATSSIYSLDKIKEVENKNMIYGIDDRPPWTSVVLMGLQNFSVSFSGMLTIPLLIAGPLCMDKDRITMSQLIGTSFFMCGITTLLQTAIGSRLPIVQGASLTFAVPIMVMMRIKGPCPLSLNDNSTTEEVEFVREVANERMQEAQGSLILASLGQVIVGLTGLVGLVLPLIGPITIATTLILIGVPLIPIASDACGTHWGISSMCILLIVFFSQFLDKYRIPCPGRKKFALFTFFPILLAVGITWVFCLILTITGVLSEDPSERGYQARTDIYNEAIRNSRWIRLPYPGGN</sequence>
<dbReference type="PANTHER" id="PTHR11119">
    <property type="entry name" value="XANTHINE-URACIL / VITAMIN C PERMEASE FAMILY MEMBER"/>
    <property type="match status" value="1"/>
</dbReference>
<name>A0A9Q1CKZ9_HOLLE</name>